<evidence type="ECO:0000256" key="1">
    <source>
        <dbReference type="ARBA" id="ARBA00022630"/>
    </source>
</evidence>
<keyword evidence="2" id="KW-0288">FMN</keyword>
<reference evidence="4 5" key="1">
    <citation type="submission" date="2020-08" db="EMBL/GenBank/DDBJ databases">
        <title>Genome public.</title>
        <authorList>
            <person name="Liu C."/>
            <person name="Sun Q."/>
        </authorList>
    </citation>
    <scope>NUCLEOTIDE SEQUENCE [LARGE SCALE GENOMIC DNA]</scope>
    <source>
        <strain evidence="4 5">M29</strain>
    </source>
</reference>
<protein>
    <submittedName>
        <fullName evidence="4">Flavodoxin family protein</fullName>
    </submittedName>
</protein>
<dbReference type="SUPFAM" id="SSF52218">
    <property type="entry name" value="Flavoproteins"/>
    <property type="match status" value="1"/>
</dbReference>
<accession>A0ABR7ILH3</accession>
<gene>
    <name evidence="4" type="ORF">H8Z82_14625</name>
</gene>
<dbReference type="InterPro" id="IPR051796">
    <property type="entry name" value="ISF_SsuE-like"/>
</dbReference>
<keyword evidence="5" id="KW-1185">Reference proteome</keyword>
<organism evidence="4 5">
    <name type="scientific">Blautia difficilis</name>
    <dbReference type="NCBI Taxonomy" id="2763027"/>
    <lineage>
        <taxon>Bacteria</taxon>
        <taxon>Bacillati</taxon>
        <taxon>Bacillota</taxon>
        <taxon>Clostridia</taxon>
        <taxon>Lachnospirales</taxon>
        <taxon>Lachnospiraceae</taxon>
        <taxon>Blautia</taxon>
    </lineage>
</organism>
<name>A0ABR7ILH3_9FIRM</name>
<comment type="caution">
    <text evidence="4">The sequence shown here is derived from an EMBL/GenBank/DDBJ whole genome shotgun (WGS) entry which is preliminary data.</text>
</comment>
<keyword evidence="1" id="KW-0285">Flavoprotein</keyword>
<evidence type="ECO:0000313" key="5">
    <source>
        <dbReference type="Proteomes" id="UP000649826"/>
    </source>
</evidence>
<dbReference type="RefSeq" id="WP_019161038.1">
    <property type="nucleotide sequence ID" value="NZ_JACOQG010000032.1"/>
</dbReference>
<dbReference type="PANTHER" id="PTHR43278:SF2">
    <property type="entry name" value="IRON-SULFUR FLAVOPROTEIN"/>
    <property type="match status" value="1"/>
</dbReference>
<sequence length="166" mass="18714">MTELKARDASCPKGKKISGCLGCEYCHNQNYGVCVQKDDMQELYEALNMIEVLILASPIYFQNISGPLQSVISRIYALGKPSKLKKCGMFLSSRIDGIYAGITEIHRTTARIMWVEDIGVITSVGDQNAVSERRKEMIESGFASEKINEDRIKEKINEIREFGRKL</sequence>
<evidence type="ECO:0000313" key="4">
    <source>
        <dbReference type="EMBL" id="MBC5780863.1"/>
    </source>
</evidence>
<dbReference type="Proteomes" id="UP000649826">
    <property type="component" value="Unassembled WGS sequence"/>
</dbReference>
<dbReference type="Pfam" id="PF03358">
    <property type="entry name" value="FMN_red"/>
    <property type="match status" value="1"/>
</dbReference>
<dbReference type="InterPro" id="IPR029039">
    <property type="entry name" value="Flavoprotein-like_sf"/>
</dbReference>
<evidence type="ECO:0000256" key="2">
    <source>
        <dbReference type="ARBA" id="ARBA00022643"/>
    </source>
</evidence>
<dbReference type="PANTHER" id="PTHR43278">
    <property type="entry name" value="NAD(P)H-DEPENDENT FMN-CONTAINING OXIDOREDUCTASE YWQN-RELATED"/>
    <property type="match status" value="1"/>
</dbReference>
<feature type="domain" description="NADPH-dependent FMN reductase-like" evidence="3">
    <location>
        <begin position="25"/>
        <end position="91"/>
    </location>
</feature>
<proteinExistence type="predicted"/>
<evidence type="ECO:0000259" key="3">
    <source>
        <dbReference type="Pfam" id="PF03358"/>
    </source>
</evidence>
<dbReference type="EMBL" id="JACOQG010000032">
    <property type="protein sequence ID" value="MBC5780863.1"/>
    <property type="molecule type" value="Genomic_DNA"/>
</dbReference>
<dbReference type="Gene3D" id="3.40.50.360">
    <property type="match status" value="1"/>
</dbReference>
<dbReference type="InterPro" id="IPR005025">
    <property type="entry name" value="FMN_Rdtase-like_dom"/>
</dbReference>